<keyword evidence="7" id="KW-1185">Reference proteome</keyword>
<protein>
    <submittedName>
        <fullName evidence="6">Type II toxin-antitoxin system HipA family toxin</fullName>
    </submittedName>
</protein>
<dbReference type="PANTHER" id="PTHR37419">
    <property type="entry name" value="SERINE/THREONINE-PROTEIN KINASE TOXIN HIPA"/>
    <property type="match status" value="1"/>
</dbReference>
<feature type="domain" description="HipA-like C-terminal" evidence="4">
    <location>
        <begin position="175"/>
        <end position="379"/>
    </location>
</feature>
<comment type="caution">
    <text evidence="6">The sequence shown here is derived from an EMBL/GenBank/DDBJ whole genome shotgun (WGS) entry which is preliminary data.</text>
</comment>
<dbReference type="Pfam" id="PF07804">
    <property type="entry name" value="HipA_C"/>
    <property type="match status" value="1"/>
</dbReference>
<evidence type="ECO:0000256" key="1">
    <source>
        <dbReference type="ARBA" id="ARBA00010164"/>
    </source>
</evidence>
<name>A0A3L7AU96_9MICO</name>
<dbReference type="InterPro" id="IPR017508">
    <property type="entry name" value="HipA_N1"/>
</dbReference>
<evidence type="ECO:0000259" key="4">
    <source>
        <dbReference type="Pfam" id="PF07804"/>
    </source>
</evidence>
<dbReference type="PANTHER" id="PTHR37419:SF8">
    <property type="entry name" value="TOXIN YJJJ"/>
    <property type="match status" value="1"/>
</dbReference>
<keyword evidence="3" id="KW-0418">Kinase</keyword>
<dbReference type="InterPro" id="IPR052028">
    <property type="entry name" value="HipA_Ser/Thr_kinase"/>
</dbReference>
<dbReference type="OrthoDB" id="3182374at2"/>
<reference evidence="6 7" key="1">
    <citation type="submission" date="2018-10" db="EMBL/GenBank/DDBJ databases">
        <authorList>
            <person name="Li J."/>
        </authorList>
    </citation>
    <scope>NUCLEOTIDE SEQUENCE [LARGE SCALE GENOMIC DNA]</scope>
    <source>
        <strain evidence="6 7">JCM 11654</strain>
    </source>
</reference>
<evidence type="ECO:0000256" key="2">
    <source>
        <dbReference type="ARBA" id="ARBA00022679"/>
    </source>
</evidence>
<dbReference type="GO" id="GO:0004674">
    <property type="term" value="F:protein serine/threonine kinase activity"/>
    <property type="evidence" value="ECO:0007669"/>
    <property type="project" value="TreeGrafter"/>
</dbReference>
<evidence type="ECO:0000256" key="3">
    <source>
        <dbReference type="ARBA" id="ARBA00022777"/>
    </source>
</evidence>
<dbReference type="EMBL" id="RCUY01000002">
    <property type="protein sequence ID" value="RLP84047.1"/>
    <property type="molecule type" value="Genomic_DNA"/>
</dbReference>
<keyword evidence="2" id="KW-0808">Transferase</keyword>
<dbReference type="Proteomes" id="UP000269438">
    <property type="component" value="Unassembled WGS sequence"/>
</dbReference>
<dbReference type="AlphaFoldDB" id="A0A3L7AU96"/>
<evidence type="ECO:0000313" key="7">
    <source>
        <dbReference type="Proteomes" id="UP000269438"/>
    </source>
</evidence>
<sequence length="433" mass="47637">MTHADSLEVHAEIEGETIFAGNAQFHRSRGRLTATTFQYAPTYLEHPRAYRLDPGLELVSGAQYVDGLPGAFSDSAPDRWGRNLIATRERATALEENRRADNLDDVDYLVGVADLTRQGSLRFREDPNGAFVDAETAVPKLLMLPELLRAAEATANDDEEGLEAVKMLLAAGTGSLGGARPKASVRGENDRLMIAKFPHREDDWDVMAWEATALELAEAAGVRVATHRLTRIDGRHLLLLDRFDRTDEGRRIGYMSAMTLLERRDGESADYVEIAEMLTEISAEALADRRQLFLRAAVNVGLNNTDDHLRNHGFLRASRGWVLSPAFDINPNPNSSQRQTAIGGADTGEFAAEGLMQLAAACRLSPTEARKCLRQASTALGRWREIALGNGIPESQLRRFAGTFDEGLEVLERATALFPEGGTPVRGRRFGTR</sequence>
<feature type="domain" description="HipA N-terminal subdomain 1" evidence="5">
    <location>
        <begin position="25"/>
        <end position="92"/>
    </location>
</feature>
<dbReference type="Pfam" id="PF13657">
    <property type="entry name" value="Couple_hipA"/>
    <property type="match status" value="1"/>
</dbReference>
<dbReference type="RefSeq" id="WP_121687662.1">
    <property type="nucleotide sequence ID" value="NZ_RCUY01000002.1"/>
</dbReference>
<dbReference type="GO" id="GO:0005829">
    <property type="term" value="C:cytosol"/>
    <property type="evidence" value="ECO:0007669"/>
    <property type="project" value="TreeGrafter"/>
</dbReference>
<organism evidence="6 7">
    <name type="scientific">Mycetocola lacteus</name>
    <dbReference type="NCBI Taxonomy" id="76637"/>
    <lineage>
        <taxon>Bacteria</taxon>
        <taxon>Bacillati</taxon>
        <taxon>Actinomycetota</taxon>
        <taxon>Actinomycetes</taxon>
        <taxon>Micrococcales</taxon>
        <taxon>Microbacteriaceae</taxon>
        <taxon>Mycetocola</taxon>
    </lineage>
</organism>
<accession>A0A3L7AU96</accession>
<evidence type="ECO:0000313" key="6">
    <source>
        <dbReference type="EMBL" id="RLP84047.1"/>
    </source>
</evidence>
<dbReference type="InterPro" id="IPR012893">
    <property type="entry name" value="HipA-like_C"/>
</dbReference>
<proteinExistence type="inferred from homology"/>
<evidence type="ECO:0000259" key="5">
    <source>
        <dbReference type="Pfam" id="PF13657"/>
    </source>
</evidence>
<comment type="similarity">
    <text evidence="1">Belongs to the HipA Ser/Thr kinase family.</text>
</comment>
<gene>
    <name evidence="6" type="ORF">D9V34_04400</name>
</gene>